<evidence type="ECO:0000256" key="1">
    <source>
        <dbReference type="SAM" id="MobiDB-lite"/>
    </source>
</evidence>
<sequence length="103" mass="10958">MIIAGENVPEPSISVPGGVARPTRQRLRAGTYTAKWRRIAALKAGRSSGLRLLISVFGGPASTTTSSSRHAPPAFPDPDSPDLLITITAELEKQAWMFQAESA</sequence>
<gene>
    <name evidence="2" type="ORF">GCM10023205_48230</name>
</gene>
<feature type="region of interest" description="Disordered" evidence="1">
    <location>
        <begin position="60"/>
        <end position="79"/>
    </location>
</feature>
<dbReference type="SUPFAM" id="SSF47240">
    <property type="entry name" value="Ferritin-like"/>
    <property type="match status" value="1"/>
</dbReference>
<organism evidence="2 3">
    <name type="scientific">Yinghuangia aomiensis</name>
    <dbReference type="NCBI Taxonomy" id="676205"/>
    <lineage>
        <taxon>Bacteria</taxon>
        <taxon>Bacillati</taxon>
        <taxon>Actinomycetota</taxon>
        <taxon>Actinomycetes</taxon>
        <taxon>Kitasatosporales</taxon>
        <taxon>Streptomycetaceae</taxon>
        <taxon>Yinghuangia</taxon>
    </lineage>
</organism>
<accession>A0ABP9HPX9</accession>
<evidence type="ECO:0000313" key="2">
    <source>
        <dbReference type="EMBL" id="GAA4975656.1"/>
    </source>
</evidence>
<comment type="caution">
    <text evidence="2">The sequence shown here is derived from an EMBL/GenBank/DDBJ whole genome shotgun (WGS) entry which is preliminary data.</text>
</comment>
<dbReference type="InterPro" id="IPR009078">
    <property type="entry name" value="Ferritin-like_SF"/>
</dbReference>
<name>A0ABP9HPX9_9ACTN</name>
<reference evidence="3" key="1">
    <citation type="journal article" date="2019" name="Int. J. Syst. Evol. Microbiol.">
        <title>The Global Catalogue of Microorganisms (GCM) 10K type strain sequencing project: providing services to taxonomists for standard genome sequencing and annotation.</title>
        <authorList>
            <consortium name="The Broad Institute Genomics Platform"/>
            <consortium name="The Broad Institute Genome Sequencing Center for Infectious Disease"/>
            <person name="Wu L."/>
            <person name="Ma J."/>
        </authorList>
    </citation>
    <scope>NUCLEOTIDE SEQUENCE [LARGE SCALE GENOMIC DNA]</scope>
    <source>
        <strain evidence="3">JCM 17986</strain>
    </source>
</reference>
<keyword evidence="3" id="KW-1185">Reference proteome</keyword>
<dbReference type="Proteomes" id="UP001500466">
    <property type="component" value="Unassembled WGS sequence"/>
</dbReference>
<protein>
    <submittedName>
        <fullName evidence="2">Uncharacterized protein</fullName>
    </submittedName>
</protein>
<dbReference type="EMBL" id="BAABHS010000017">
    <property type="protein sequence ID" value="GAA4975656.1"/>
    <property type="molecule type" value="Genomic_DNA"/>
</dbReference>
<evidence type="ECO:0000313" key="3">
    <source>
        <dbReference type="Proteomes" id="UP001500466"/>
    </source>
</evidence>
<proteinExistence type="predicted"/>